<dbReference type="Pfam" id="PF19977">
    <property type="entry name" value="xRRM"/>
    <property type="match status" value="1"/>
</dbReference>
<feature type="compositionally biased region" description="Low complexity" evidence="3">
    <location>
        <begin position="86"/>
        <end position="100"/>
    </location>
</feature>
<proteinExistence type="predicted"/>
<dbReference type="InterPro" id="IPR045537">
    <property type="entry name" value="Lar7_xRRM"/>
</dbReference>
<dbReference type="GO" id="GO:1990904">
    <property type="term" value="C:ribonucleoprotein complex"/>
    <property type="evidence" value="ECO:0007669"/>
    <property type="project" value="UniProtKB-UniRule"/>
</dbReference>
<dbReference type="InterPro" id="IPR012677">
    <property type="entry name" value="Nucleotide-bd_a/b_plait_sf"/>
</dbReference>
<dbReference type="EMBL" id="SSOP01000024">
    <property type="protein sequence ID" value="KAB5594157.1"/>
    <property type="molecule type" value="Genomic_DNA"/>
</dbReference>
<feature type="region of interest" description="Disordered" evidence="3">
    <location>
        <begin position="375"/>
        <end position="399"/>
    </location>
</feature>
<evidence type="ECO:0000256" key="3">
    <source>
        <dbReference type="SAM" id="MobiDB-lite"/>
    </source>
</evidence>
<organism evidence="5 6">
    <name type="scientific">Ceratobasidium theobromae</name>
    <dbReference type="NCBI Taxonomy" id="1582974"/>
    <lineage>
        <taxon>Eukaryota</taxon>
        <taxon>Fungi</taxon>
        <taxon>Dikarya</taxon>
        <taxon>Basidiomycota</taxon>
        <taxon>Agaricomycotina</taxon>
        <taxon>Agaricomycetes</taxon>
        <taxon>Cantharellales</taxon>
        <taxon>Ceratobasidiaceae</taxon>
        <taxon>Ceratobasidium</taxon>
    </lineage>
</organism>
<feature type="region of interest" description="Disordered" evidence="3">
    <location>
        <begin position="541"/>
        <end position="568"/>
    </location>
</feature>
<evidence type="ECO:0000313" key="5">
    <source>
        <dbReference type="EMBL" id="KAB5594157.1"/>
    </source>
</evidence>
<feature type="compositionally biased region" description="Low complexity" evidence="3">
    <location>
        <begin position="19"/>
        <end position="33"/>
    </location>
</feature>
<dbReference type="GO" id="GO:0070034">
    <property type="term" value="F:telomerase RNA binding"/>
    <property type="evidence" value="ECO:0007669"/>
    <property type="project" value="InterPro"/>
</dbReference>
<keyword evidence="1 2" id="KW-0694">RNA-binding</keyword>
<gene>
    <name evidence="5" type="ORF">CTheo_2373</name>
</gene>
<dbReference type="OrthoDB" id="439993at2759"/>
<dbReference type="InterPro" id="IPR014886">
    <property type="entry name" value="La_xRRM"/>
</dbReference>
<reference evidence="5 6" key="1">
    <citation type="journal article" date="2019" name="Fungal Biol. Biotechnol.">
        <title>Draft genome sequence of fastidious pathogen Ceratobasidium theobromae, which causes vascular-streak dieback in Theobroma cacao.</title>
        <authorList>
            <person name="Ali S.S."/>
            <person name="Asman A."/>
            <person name="Shao J."/>
            <person name="Firmansyah A.P."/>
            <person name="Susilo A.W."/>
            <person name="Rosmana A."/>
            <person name="McMahon P."/>
            <person name="Junaid M."/>
            <person name="Guest D."/>
            <person name="Kheng T.Y."/>
            <person name="Meinhardt L.W."/>
            <person name="Bailey B.A."/>
        </authorList>
    </citation>
    <scope>NUCLEOTIDE SEQUENCE [LARGE SCALE GENOMIC DNA]</scope>
    <source>
        <strain evidence="5 6">CT2</strain>
    </source>
</reference>
<dbReference type="PROSITE" id="PS51939">
    <property type="entry name" value="XRRM"/>
    <property type="match status" value="1"/>
</dbReference>
<accession>A0A5N5QSF1</accession>
<comment type="caution">
    <text evidence="5">The sequence shown here is derived from an EMBL/GenBank/DDBJ whole genome shotgun (WGS) entry which is preliminary data.</text>
</comment>
<dbReference type="GO" id="GO:1904868">
    <property type="term" value="P:telomerase catalytic core complex assembly"/>
    <property type="evidence" value="ECO:0007669"/>
    <property type="project" value="InterPro"/>
</dbReference>
<evidence type="ECO:0000259" key="4">
    <source>
        <dbReference type="PROSITE" id="PS51939"/>
    </source>
</evidence>
<feature type="domain" description="XRRM" evidence="4">
    <location>
        <begin position="422"/>
        <end position="559"/>
    </location>
</feature>
<protein>
    <submittedName>
        <fullName evidence="5">RNA-binding motif protein</fullName>
    </submittedName>
</protein>
<evidence type="ECO:0000256" key="1">
    <source>
        <dbReference type="ARBA" id="ARBA00022884"/>
    </source>
</evidence>
<evidence type="ECO:0000313" key="6">
    <source>
        <dbReference type="Proteomes" id="UP000383932"/>
    </source>
</evidence>
<dbReference type="Gene3D" id="3.30.70.330">
    <property type="match status" value="1"/>
</dbReference>
<feature type="region of interest" description="Disordered" evidence="3">
    <location>
        <begin position="1"/>
        <end position="100"/>
    </location>
</feature>
<feature type="compositionally biased region" description="Basic residues" evidence="3">
    <location>
        <begin position="559"/>
        <end position="568"/>
    </location>
</feature>
<evidence type="ECO:0000256" key="2">
    <source>
        <dbReference type="PROSITE-ProRule" id="PRU01288"/>
    </source>
</evidence>
<dbReference type="Proteomes" id="UP000383932">
    <property type="component" value="Unassembled WGS sequence"/>
</dbReference>
<sequence>MFIPRSLARKVPASSGLKTTSPTEPSGSTTPGNTKKRITRSDDNSNGSSGAGFGSKSDDGDSSQSESGSTSDSDEELKVPETIAENTSNNPTNKSSSQKQIDQSEIAARLELALSDLSIWKNDFLYQRLLATFEWYIPFSRLHDHPVLAPLFDKSSVRIPDAALVNSLRKYGFGLFDSRMIMRAPSNAAWKGKSREPAGWVGTAGGYEVRCKTWASREEGWIDKLAATEEQTWQARTVYIERAPPTIRSIWALYHFVTALGRLECLNEGDTYQIVQDVFIPTADANHPPETTRRFRGQAFVVFANEQLAQAFCSRWSWNASREQTTSAPSLKPSEIWDTNTAAEVAGSCGFRSITKTQWDKLKSEYLEYQARVLQQSPRRQRTRANDSAAANQSVSPPATLAAHAKPIPQYRPPNKVHHPPPFPPGILVFIRRLHPETNKTTLKTLCGRAFKNGDAIEYLDFQKGIDSASLAHVRLRSPEDATTLVKYFSQNSLTQRDGLDDQGQPTDNNPIDAEVVLGTRETNYWAKVPEKVRMAAVTKAGLAGNGTGETPTEDNRAKSRRKRQRKI</sequence>
<dbReference type="AlphaFoldDB" id="A0A5N5QSF1"/>
<name>A0A5N5QSF1_9AGAM</name>
<keyword evidence="6" id="KW-1185">Reference proteome</keyword>
<feature type="compositionally biased region" description="Low complexity" evidence="3">
    <location>
        <begin position="62"/>
        <end position="71"/>
    </location>
</feature>